<dbReference type="VEuPathDB" id="FungiDB:DFL_002080"/>
<gene>
    <name evidence="2" type="ORF">DFL_002080</name>
</gene>
<feature type="compositionally biased region" description="Polar residues" evidence="1">
    <location>
        <begin position="489"/>
        <end position="506"/>
    </location>
</feature>
<sequence length="558" mass="60677">MAAAALQMPSLPRDIHSAVFVPHTRSFPKAQQPKPKLAIPSANTMKRPIEAKISSAEVVSKTAALALPMTPKRRRKSVSESVGSATEVPTKRRRTIKDPKPAQSPEKSGEEQEGPTRESYPDPRWMNEPRKYLNLRDHRYKYISKITNKLLDDEGWKQPAKEYQEMQQKKTGTWMSLNQHLYPKNKDCIPPSGRIGYELFFFLTITLMVNPLELVLDLILKHGAATPEDRNQEPSISGCFLRLVNNLVANDSLARIIEMETADTLALRERTGLDEAAAQPASPVVSATVSNQEEIKSPNEPASPALSGLDDKTGAQPQSPMTSPNTSRTFPKDRKIRASPSTTTPLSGSGSSQQYGPLPLMPAGFSGSTTAAAQAMCSFTTGYPGPLPAYGPTTGLGLTNQNFVDASTSPILANSPHSTTGLPFYGPQPRYVPRTQSPLAYSQRSRMIGPQPAPAMAAAATSFVQPWTLNAQTAFSTQDPGTSMDGKSLAQSFAHSQPESVTSEYSTPKEQISGFTFFSAAAQAQAQAQGLDIGSMNSMIMDEARFDAWINNFPWTTD</sequence>
<feature type="compositionally biased region" description="Low complexity" evidence="1">
    <location>
        <begin position="276"/>
        <end position="290"/>
    </location>
</feature>
<feature type="compositionally biased region" description="Low complexity" evidence="1">
    <location>
        <begin position="339"/>
        <end position="352"/>
    </location>
</feature>
<dbReference type="Proteomes" id="UP000283090">
    <property type="component" value="Unassembled WGS sequence"/>
</dbReference>
<accession>A0A437A9P6</accession>
<evidence type="ECO:0000313" key="3">
    <source>
        <dbReference type="Proteomes" id="UP000283090"/>
    </source>
</evidence>
<organism evidence="2 3">
    <name type="scientific">Arthrobotrys flagrans</name>
    <name type="common">Nematode-trapping fungus</name>
    <name type="synonym">Trichothecium flagrans</name>
    <dbReference type="NCBI Taxonomy" id="97331"/>
    <lineage>
        <taxon>Eukaryota</taxon>
        <taxon>Fungi</taxon>
        <taxon>Dikarya</taxon>
        <taxon>Ascomycota</taxon>
        <taxon>Pezizomycotina</taxon>
        <taxon>Orbiliomycetes</taxon>
        <taxon>Orbiliales</taxon>
        <taxon>Orbiliaceae</taxon>
        <taxon>Arthrobotrys</taxon>
    </lineage>
</organism>
<evidence type="ECO:0000313" key="2">
    <source>
        <dbReference type="EMBL" id="RVD87876.1"/>
    </source>
</evidence>
<dbReference type="OrthoDB" id="5309435at2759"/>
<reference evidence="2 3" key="1">
    <citation type="submission" date="2019-01" db="EMBL/GenBank/DDBJ databases">
        <title>Intercellular communication is required for trap formation in the nematode-trapping fungus Duddingtonia flagrans.</title>
        <authorList>
            <person name="Youssar L."/>
            <person name="Wernet V."/>
            <person name="Hensel N."/>
            <person name="Hildebrandt H.-G."/>
            <person name="Fischer R."/>
        </authorList>
    </citation>
    <scope>NUCLEOTIDE SEQUENCE [LARGE SCALE GENOMIC DNA]</scope>
    <source>
        <strain evidence="2 3">CBS H-5679</strain>
    </source>
</reference>
<feature type="region of interest" description="Disordered" evidence="1">
    <location>
        <begin position="274"/>
        <end position="361"/>
    </location>
</feature>
<dbReference type="RefSeq" id="XP_067493420.1">
    <property type="nucleotide sequence ID" value="XM_067630815.1"/>
</dbReference>
<feature type="compositionally biased region" description="Basic and acidic residues" evidence="1">
    <location>
        <begin position="107"/>
        <end position="127"/>
    </location>
</feature>
<name>A0A437A9P6_ARTFL</name>
<feature type="compositionally biased region" description="Polar residues" evidence="1">
    <location>
        <begin position="315"/>
        <end position="329"/>
    </location>
</feature>
<protein>
    <submittedName>
        <fullName evidence="2">Uncharacterized protein</fullName>
    </submittedName>
</protein>
<keyword evidence="3" id="KW-1185">Reference proteome</keyword>
<proteinExistence type="predicted"/>
<feature type="region of interest" description="Disordered" evidence="1">
    <location>
        <begin position="60"/>
        <end position="127"/>
    </location>
</feature>
<dbReference type="AlphaFoldDB" id="A0A437A9P6"/>
<feature type="region of interest" description="Disordered" evidence="1">
    <location>
        <begin position="476"/>
        <end position="506"/>
    </location>
</feature>
<evidence type="ECO:0000256" key="1">
    <source>
        <dbReference type="SAM" id="MobiDB-lite"/>
    </source>
</evidence>
<dbReference type="EMBL" id="SAEB01000003">
    <property type="protein sequence ID" value="RVD87876.1"/>
    <property type="molecule type" value="Genomic_DNA"/>
</dbReference>
<dbReference type="GeneID" id="93584391"/>
<comment type="caution">
    <text evidence="2">The sequence shown here is derived from an EMBL/GenBank/DDBJ whole genome shotgun (WGS) entry which is preliminary data.</text>
</comment>